<protein>
    <submittedName>
        <fullName evidence="1">Uncharacterized protein</fullName>
    </submittedName>
</protein>
<evidence type="ECO:0000313" key="1">
    <source>
        <dbReference type="EMBL" id="GEM41123.1"/>
    </source>
</evidence>
<dbReference type="Proteomes" id="UP000321424">
    <property type="component" value="Unassembled WGS sequence"/>
</dbReference>
<comment type="caution">
    <text evidence="1">The sequence shown here is derived from an EMBL/GenBank/DDBJ whole genome shotgun (WGS) entry which is preliminary data.</text>
</comment>
<gene>
    <name evidence="1" type="ORF">NN4_56420</name>
</gene>
<keyword evidence="2" id="KW-1185">Reference proteome</keyword>
<organism evidence="1 2">
    <name type="scientific">Nocardia ninae NBRC 108245</name>
    <dbReference type="NCBI Taxonomy" id="1210091"/>
    <lineage>
        <taxon>Bacteria</taxon>
        <taxon>Bacillati</taxon>
        <taxon>Actinomycetota</taxon>
        <taxon>Actinomycetes</taxon>
        <taxon>Mycobacteriales</taxon>
        <taxon>Nocardiaceae</taxon>
        <taxon>Nocardia</taxon>
    </lineage>
</organism>
<name>A0A511MKG7_9NOCA</name>
<sequence length="52" mass="5677">MQIEDLVGVVVDLLTEGVRQSGRRVCGEDDAIEDFDPHCHCHRNSLGAAEAL</sequence>
<proteinExistence type="predicted"/>
<dbReference type="AlphaFoldDB" id="A0A511MKG7"/>
<dbReference type="EMBL" id="BJXA01000046">
    <property type="protein sequence ID" value="GEM41123.1"/>
    <property type="molecule type" value="Genomic_DNA"/>
</dbReference>
<reference evidence="1 2" key="1">
    <citation type="submission" date="2019-07" db="EMBL/GenBank/DDBJ databases">
        <title>Whole genome shotgun sequence of Nocardia ninae NBRC 108245.</title>
        <authorList>
            <person name="Hosoyama A."/>
            <person name="Uohara A."/>
            <person name="Ohji S."/>
            <person name="Ichikawa N."/>
        </authorList>
    </citation>
    <scope>NUCLEOTIDE SEQUENCE [LARGE SCALE GENOMIC DNA]</scope>
    <source>
        <strain evidence="1 2">NBRC 108245</strain>
    </source>
</reference>
<accession>A0A511MKG7</accession>
<evidence type="ECO:0000313" key="2">
    <source>
        <dbReference type="Proteomes" id="UP000321424"/>
    </source>
</evidence>